<dbReference type="AlphaFoldDB" id="A0A238WLU7"/>
<evidence type="ECO:0000313" key="4">
    <source>
        <dbReference type="Proteomes" id="UP000198379"/>
    </source>
</evidence>
<keyword evidence="1" id="KW-0812">Transmembrane</keyword>
<keyword evidence="1" id="KW-0472">Membrane</keyword>
<keyword evidence="3" id="KW-0808">Transferase</keyword>
<feature type="transmembrane region" description="Helical" evidence="1">
    <location>
        <begin position="135"/>
        <end position="151"/>
    </location>
</feature>
<gene>
    <name evidence="3" type="ORF">SAMN06265376_1011210</name>
</gene>
<feature type="transmembrane region" description="Helical" evidence="1">
    <location>
        <begin position="83"/>
        <end position="102"/>
    </location>
</feature>
<name>A0A238WLU7_9FLAO</name>
<dbReference type="InterPro" id="IPR036890">
    <property type="entry name" value="HATPase_C_sf"/>
</dbReference>
<feature type="transmembrane region" description="Helical" evidence="1">
    <location>
        <begin position="55"/>
        <end position="76"/>
    </location>
</feature>
<dbReference type="GO" id="GO:0016020">
    <property type="term" value="C:membrane"/>
    <property type="evidence" value="ECO:0007669"/>
    <property type="project" value="InterPro"/>
</dbReference>
<proteinExistence type="predicted"/>
<dbReference type="SUPFAM" id="SSF55874">
    <property type="entry name" value="ATPase domain of HSP90 chaperone/DNA topoisomerase II/histidine kinase"/>
    <property type="match status" value="1"/>
</dbReference>
<dbReference type="OrthoDB" id="9809908at2"/>
<feature type="transmembrane region" description="Helical" evidence="1">
    <location>
        <begin position="12"/>
        <end position="35"/>
    </location>
</feature>
<dbReference type="Proteomes" id="UP000198379">
    <property type="component" value="Unassembled WGS sequence"/>
</dbReference>
<reference evidence="3 4" key="1">
    <citation type="submission" date="2017-06" db="EMBL/GenBank/DDBJ databases">
        <authorList>
            <person name="Kim H.J."/>
            <person name="Triplett B.A."/>
        </authorList>
    </citation>
    <scope>NUCLEOTIDE SEQUENCE [LARGE SCALE GENOMIC DNA]</scope>
    <source>
        <strain evidence="3 4">DSM 25597</strain>
    </source>
</reference>
<dbReference type="InterPro" id="IPR010559">
    <property type="entry name" value="Sig_transdc_His_kin_internal"/>
</dbReference>
<evidence type="ECO:0000259" key="2">
    <source>
        <dbReference type="Pfam" id="PF06580"/>
    </source>
</evidence>
<keyword evidence="4" id="KW-1185">Reference proteome</keyword>
<dbReference type="GO" id="GO:0000155">
    <property type="term" value="F:phosphorelay sensor kinase activity"/>
    <property type="evidence" value="ECO:0007669"/>
    <property type="project" value="InterPro"/>
</dbReference>
<dbReference type="PANTHER" id="PTHR34220">
    <property type="entry name" value="SENSOR HISTIDINE KINASE YPDA"/>
    <property type="match status" value="1"/>
</dbReference>
<dbReference type="Gene3D" id="3.30.565.10">
    <property type="entry name" value="Histidine kinase-like ATPase, C-terminal domain"/>
    <property type="match status" value="1"/>
</dbReference>
<dbReference type="Pfam" id="PF06580">
    <property type="entry name" value="His_kinase"/>
    <property type="match status" value="1"/>
</dbReference>
<evidence type="ECO:0000313" key="3">
    <source>
        <dbReference type="EMBL" id="SNR47457.1"/>
    </source>
</evidence>
<keyword evidence="3" id="KW-0418">Kinase</keyword>
<dbReference type="PANTHER" id="PTHR34220:SF7">
    <property type="entry name" value="SENSOR HISTIDINE KINASE YPDA"/>
    <property type="match status" value="1"/>
</dbReference>
<dbReference type="InterPro" id="IPR050640">
    <property type="entry name" value="Bact_2-comp_sensor_kinase"/>
</dbReference>
<evidence type="ECO:0000256" key="1">
    <source>
        <dbReference type="SAM" id="Phobius"/>
    </source>
</evidence>
<protein>
    <submittedName>
        <fullName evidence="3">Histidine kinase</fullName>
    </submittedName>
</protein>
<feature type="domain" description="Signal transduction histidine kinase internal region" evidence="2">
    <location>
        <begin position="171"/>
        <end position="250"/>
    </location>
</feature>
<sequence>MNIHSKHKIDTTLLKYILLFFVVAFLISGIGGFIAKGIGVAYSSYSWSGLFANLLMRYISKFVFIMAGIYTVQYIYAKGAKNWIGLCIHAIFAVGLTFYSIYSQILLSNWFLGTQDAISWNYIYTRAILGTDYNFFLYFSVIAIVYAYNFFKKQKDYKIQESILKTQLSDAKMSTLQSQLQPHFLFNALNDISSLVDIHPEKSQDAIADLSDMLRQTLSLKDTKFITLKQELTLLRKYLSLEKIRYQEKLEYDIQYTTEIEDCLLPPLLLQPIVENAIKHGYSYSHDFLNIDVHIYREENYLFITIANNGAPLKNSQITYGTGLTNILARLDTLYQDNFNFQFENQQPKGVYTSIKIPMLIA</sequence>
<dbReference type="RefSeq" id="WP_089370498.1">
    <property type="nucleotide sequence ID" value="NZ_BMEP01000003.1"/>
</dbReference>
<organism evidence="3 4">
    <name type="scientific">Dokdonia pacifica</name>
    <dbReference type="NCBI Taxonomy" id="1627892"/>
    <lineage>
        <taxon>Bacteria</taxon>
        <taxon>Pseudomonadati</taxon>
        <taxon>Bacteroidota</taxon>
        <taxon>Flavobacteriia</taxon>
        <taxon>Flavobacteriales</taxon>
        <taxon>Flavobacteriaceae</taxon>
        <taxon>Dokdonia</taxon>
    </lineage>
</organism>
<accession>A0A238WLU7</accession>
<keyword evidence="1" id="KW-1133">Transmembrane helix</keyword>
<dbReference type="EMBL" id="FZNY01000001">
    <property type="protein sequence ID" value="SNR47457.1"/>
    <property type="molecule type" value="Genomic_DNA"/>
</dbReference>